<feature type="signal peptide" evidence="4">
    <location>
        <begin position="1"/>
        <end position="20"/>
    </location>
</feature>
<feature type="active site" evidence="3">
    <location>
        <position position="192"/>
    </location>
</feature>
<reference evidence="6" key="2">
    <citation type="submission" date="2021-01" db="UniProtKB">
        <authorList>
            <consortium name="EnsemblMetazoa"/>
        </authorList>
    </citation>
    <scope>IDENTIFICATION</scope>
</reference>
<dbReference type="PANTHER" id="PTHR48081">
    <property type="entry name" value="AB HYDROLASE SUPERFAMILY PROTEIN C4A8.06C"/>
    <property type="match status" value="1"/>
</dbReference>
<feature type="domain" description="Alpha/beta hydrolase fold-3" evidence="5">
    <location>
        <begin position="113"/>
        <end position="259"/>
    </location>
</feature>
<protein>
    <recommendedName>
        <fullName evidence="5">Alpha/beta hydrolase fold-3 domain-containing protein</fullName>
    </recommendedName>
</protein>
<evidence type="ECO:0000313" key="7">
    <source>
        <dbReference type="Proteomes" id="UP000007110"/>
    </source>
</evidence>
<keyword evidence="4" id="KW-0732">Signal</keyword>
<dbReference type="FunCoup" id="A0A7M7NJG6">
    <property type="interactions" value="86"/>
</dbReference>
<organism evidence="6 7">
    <name type="scientific">Strongylocentrotus purpuratus</name>
    <name type="common">Purple sea urchin</name>
    <dbReference type="NCBI Taxonomy" id="7668"/>
    <lineage>
        <taxon>Eukaryota</taxon>
        <taxon>Metazoa</taxon>
        <taxon>Echinodermata</taxon>
        <taxon>Eleutherozoa</taxon>
        <taxon>Echinozoa</taxon>
        <taxon>Echinoidea</taxon>
        <taxon>Euechinoidea</taxon>
        <taxon>Echinacea</taxon>
        <taxon>Camarodonta</taxon>
        <taxon>Echinidea</taxon>
        <taxon>Strongylocentrotidae</taxon>
        <taxon>Strongylocentrotus</taxon>
    </lineage>
</organism>
<evidence type="ECO:0000256" key="4">
    <source>
        <dbReference type="SAM" id="SignalP"/>
    </source>
</evidence>
<dbReference type="OrthoDB" id="408631at2759"/>
<accession>A0A7M7NJG6</accession>
<dbReference type="KEGG" id="spu:592964"/>
<dbReference type="EnsemblMetazoa" id="XM_030981553">
    <property type="protein sequence ID" value="XP_030837413"/>
    <property type="gene ID" value="LOC592964"/>
</dbReference>
<dbReference type="GeneID" id="592964"/>
<proteinExistence type="inferred from homology"/>
<evidence type="ECO:0000256" key="3">
    <source>
        <dbReference type="PIRSR" id="PIRSR037251-1"/>
    </source>
</evidence>
<dbReference type="Pfam" id="PF07859">
    <property type="entry name" value="Abhydrolase_3"/>
    <property type="match status" value="2"/>
</dbReference>
<feature type="active site" evidence="3">
    <location>
        <position position="385"/>
    </location>
</feature>
<dbReference type="AlphaFoldDB" id="A0A7M7NJG6"/>
<evidence type="ECO:0000259" key="5">
    <source>
        <dbReference type="Pfam" id="PF07859"/>
    </source>
</evidence>
<dbReference type="InterPro" id="IPR013094">
    <property type="entry name" value="AB_hydrolase_3"/>
</dbReference>
<keyword evidence="2" id="KW-0378">Hydrolase</keyword>
<keyword evidence="7" id="KW-1185">Reference proteome</keyword>
<dbReference type="PANTHER" id="PTHR48081:SF8">
    <property type="entry name" value="ALPHA_BETA HYDROLASE FOLD-3 DOMAIN-CONTAINING PROTEIN-RELATED"/>
    <property type="match status" value="1"/>
</dbReference>
<feature type="chain" id="PRO_5029624827" description="Alpha/beta hydrolase fold-3 domain-containing protein" evidence="4">
    <location>
        <begin position="21"/>
        <end position="414"/>
    </location>
</feature>
<dbReference type="Gene3D" id="3.40.50.1820">
    <property type="entry name" value="alpha/beta hydrolase"/>
    <property type="match status" value="1"/>
</dbReference>
<dbReference type="RefSeq" id="XP_030837413.1">
    <property type="nucleotide sequence ID" value="XM_030981553.1"/>
</dbReference>
<feature type="active site" evidence="3">
    <location>
        <position position="355"/>
    </location>
</feature>
<feature type="domain" description="Alpha/beta hydrolase fold-3" evidence="5">
    <location>
        <begin position="326"/>
        <end position="388"/>
    </location>
</feature>
<dbReference type="InParanoid" id="A0A7M7NJG6"/>
<dbReference type="InterPro" id="IPR017157">
    <property type="entry name" value="Arylacetamide_deacetylase"/>
</dbReference>
<evidence type="ECO:0000256" key="2">
    <source>
        <dbReference type="ARBA" id="ARBA00022801"/>
    </source>
</evidence>
<dbReference type="InterPro" id="IPR029058">
    <property type="entry name" value="AB_hydrolase_fold"/>
</dbReference>
<dbReference type="PIRSF" id="PIRSF037251">
    <property type="entry name" value="Arylacetamide_deacetylase"/>
    <property type="match status" value="1"/>
</dbReference>
<evidence type="ECO:0000313" key="6">
    <source>
        <dbReference type="EnsemblMetazoa" id="XP_030837413"/>
    </source>
</evidence>
<dbReference type="InterPro" id="IPR050300">
    <property type="entry name" value="GDXG_lipolytic_enzyme"/>
</dbReference>
<sequence length="414" mass="47071">MKYLLFACTLFGAFLAFVLRTPVPEGLGEPWKYRLLIATMSLQALSARIRAYFQPDNPHAYIQALRSIRDLTNQPSPSEIKGSNIRSKVTTFDGVRVRLYEPIKKEDSLQPALIFIHGGGNALGSPDGYDRLTRLIAERLNVVVVSIDYRLSPEHLFPAGHLDCLRATSWFLRNADQDFSVDTSRVAISGDSAGGHLSATVSQAIHDDQTLPNLKLQILIYPVTQSLDLLTPSYQKYDQDFGDEGVLPRKRVAAFTSMHHLGRSDPLYMQQILSNEHIIEEFRLNSPYLRYVDHDVIPTELRKETRLYLPPRQGPGNESLWNQIKGTYLDPRWSPLLREDLSGLPQAFVTTCGFDSIRDDGIFYAKRLEAAGVKTKWKHYPSAFHGVMFLSNFFWFQVGEEMTKDMVEFIQNNI</sequence>
<dbReference type="Proteomes" id="UP000007110">
    <property type="component" value="Unassembled WGS sequence"/>
</dbReference>
<dbReference type="SUPFAM" id="SSF53474">
    <property type="entry name" value="alpha/beta-Hydrolases"/>
    <property type="match status" value="1"/>
</dbReference>
<dbReference type="GO" id="GO:0016020">
    <property type="term" value="C:membrane"/>
    <property type="evidence" value="ECO:0007669"/>
    <property type="project" value="InterPro"/>
</dbReference>
<evidence type="ECO:0000256" key="1">
    <source>
        <dbReference type="ARBA" id="ARBA00010515"/>
    </source>
</evidence>
<dbReference type="OMA" id="RICIMGE"/>
<dbReference type="GO" id="GO:0052689">
    <property type="term" value="F:carboxylic ester hydrolase activity"/>
    <property type="evidence" value="ECO:0007669"/>
    <property type="project" value="InterPro"/>
</dbReference>
<comment type="similarity">
    <text evidence="1">Belongs to the 'GDXG' lipolytic enzyme family.</text>
</comment>
<name>A0A7M7NJG6_STRPU</name>
<reference evidence="7" key="1">
    <citation type="submission" date="2015-02" db="EMBL/GenBank/DDBJ databases">
        <title>Genome sequencing for Strongylocentrotus purpuratus.</title>
        <authorList>
            <person name="Murali S."/>
            <person name="Liu Y."/>
            <person name="Vee V."/>
            <person name="English A."/>
            <person name="Wang M."/>
            <person name="Skinner E."/>
            <person name="Han Y."/>
            <person name="Muzny D.M."/>
            <person name="Worley K.C."/>
            <person name="Gibbs R.A."/>
        </authorList>
    </citation>
    <scope>NUCLEOTIDE SEQUENCE</scope>
</reference>